<evidence type="ECO:0000313" key="3">
    <source>
        <dbReference type="Proteomes" id="UP000008068"/>
    </source>
</evidence>
<dbReference type="Proteomes" id="UP000008068">
    <property type="component" value="Unassembled WGS sequence"/>
</dbReference>
<dbReference type="EMBL" id="GL379797">
    <property type="protein sequence ID" value="EGT32462.1"/>
    <property type="molecule type" value="Genomic_DNA"/>
</dbReference>
<feature type="domain" description="PAN-3" evidence="1">
    <location>
        <begin position="1"/>
        <end position="114"/>
    </location>
</feature>
<dbReference type="OMA" id="EHYACCN"/>
<protein>
    <submittedName>
        <fullName evidence="2">CBN-CLEC-113 protein</fullName>
    </submittedName>
</protein>
<dbReference type="HOGENOM" id="CLU_045736_4_0_1"/>
<dbReference type="eggNOG" id="KOG4297">
    <property type="taxonomic scope" value="Eukaryota"/>
</dbReference>
<proteinExistence type="predicted"/>
<dbReference type="PANTHER" id="PTHR47629:SF11">
    <property type="entry name" value="PAN-3 DOMAIN-CONTAINING PROTEIN"/>
    <property type="match status" value="1"/>
</dbReference>
<organism evidence="3">
    <name type="scientific">Caenorhabditis brenneri</name>
    <name type="common">Nematode worm</name>
    <dbReference type="NCBI Taxonomy" id="135651"/>
    <lineage>
        <taxon>Eukaryota</taxon>
        <taxon>Metazoa</taxon>
        <taxon>Ecdysozoa</taxon>
        <taxon>Nematoda</taxon>
        <taxon>Chromadorea</taxon>
        <taxon>Rhabditida</taxon>
        <taxon>Rhabditina</taxon>
        <taxon>Rhabditomorpha</taxon>
        <taxon>Rhabditoidea</taxon>
        <taxon>Rhabditidae</taxon>
        <taxon>Peloderinae</taxon>
        <taxon>Caenorhabditis</taxon>
    </lineage>
</organism>
<dbReference type="OrthoDB" id="5845867at2759"/>
<evidence type="ECO:0000259" key="1">
    <source>
        <dbReference type="SMART" id="SM00605"/>
    </source>
</evidence>
<dbReference type="PANTHER" id="PTHR47629">
    <property type="entry name" value="C-TYPE LECTIN-RELATED"/>
    <property type="match status" value="1"/>
</dbReference>
<dbReference type="Pfam" id="PF08277">
    <property type="entry name" value="PAN_3"/>
    <property type="match status" value="1"/>
</dbReference>
<evidence type="ECO:0000313" key="2">
    <source>
        <dbReference type="EMBL" id="EGT32462.1"/>
    </source>
</evidence>
<dbReference type="AlphaFoldDB" id="G0MJ93"/>
<sequence length="264" mass="28901">MLVTNGEPTDFPAFSYPLASNPSATWDDCLEVCFNVGECIVVFNNTDGCQMFTIGQIRTATRNKTGPVIAFKVLVDNSTNTCPANDMETGRGYYQTGNTYQPYNVTFDDPIWTFMSPPAQSCPVVEHYACCNRTVASIMCYKEYNNSMLSGLDNQAEYDWAAAQGMKVWTNVSSGLVGSKQYTNTGIWLDGNRTSACTGITASPCNSISAFQFSDPLLSTPSQGYYWLPGQPDGSVAPADGLVLKYNSETDYGIDDTRLVNLYN</sequence>
<name>G0MJ93_CAEBE</name>
<reference evidence="3" key="1">
    <citation type="submission" date="2011-07" db="EMBL/GenBank/DDBJ databases">
        <authorList>
            <consortium name="Caenorhabditis brenneri Sequencing and Analysis Consortium"/>
            <person name="Wilson R.K."/>
        </authorList>
    </citation>
    <scope>NUCLEOTIDE SEQUENCE [LARGE SCALE GENOMIC DNA]</scope>
    <source>
        <strain evidence="3">PB2801</strain>
    </source>
</reference>
<dbReference type="InterPro" id="IPR006583">
    <property type="entry name" value="PAN-3_domain"/>
</dbReference>
<dbReference type="STRING" id="135651.G0MJ93"/>
<accession>G0MJ93</accession>
<dbReference type="InParanoid" id="G0MJ93"/>
<dbReference type="FunCoup" id="G0MJ93">
    <property type="interactions" value="1092"/>
</dbReference>
<gene>
    <name evidence="2" type="primary">Cbn-clec-113</name>
    <name evidence="2" type="ORF">CAEBREN_15918</name>
</gene>
<dbReference type="SMART" id="SM00605">
    <property type="entry name" value="CW"/>
    <property type="match status" value="1"/>
</dbReference>
<keyword evidence="3" id="KW-1185">Reference proteome</keyword>